<dbReference type="GO" id="GO:0004803">
    <property type="term" value="F:transposase activity"/>
    <property type="evidence" value="ECO:0007669"/>
    <property type="project" value="InterPro"/>
</dbReference>
<protein>
    <submittedName>
        <fullName evidence="3">Transposase</fullName>
    </submittedName>
</protein>
<evidence type="ECO:0000313" key="3">
    <source>
        <dbReference type="EMBL" id="KUL97641.1"/>
    </source>
</evidence>
<sequence length="491" mass="58450">MIKSTNNNRFFKFFQPKLFYINKDIDKDDPVRLFSTILEEMDFSNLMQVFPNKTKVHPVNMFAIIIYAYSRGIYSTRDIEYLCKDSQRAQYLLNSHNIPDYSTIARFLSKATDVIHELFTQFVEKLFKLSEISTETIYIDGTKIEAYANKYSFVWKKSTLKYKERLEENILELIDDFNRYFNKDLDNIFGVFSYLENLNIQKVHGKGKRKNKEQVLLEKAESFIERFEKYTNYLEILGERNSFSKIDKDATFMRMKEDYMRNGQLKPGYNLQIGVISEYIASYEIFHNPSDSKTLIPFLEKIKSQNIEIQNVVADAGYESLPNYEYLETNNYVSYIKPIYYEKSKTRKYKKDLNKVENLDYDEKENRLFRKDGLELEFLNYSKDKKSIYFKNPETEKIVRYNKEFRRLSKISKSNIETEIGKQLRMNRSIQVEGAFAVLKEDMKLRKLKVRGKESAKREIGLFCIAYNFNRYLAKLIRKKQGVILHPLKTA</sequence>
<organism evidence="3 4">
    <name type="scientific">Fusobacterium nucleatum subsp. nucleatum</name>
    <dbReference type="NCBI Taxonomy" id="76856"/>
    <lineage>
        <taxon>Bacteria</taxon>
        <taxon>Fusobacteriati</taxon>
        <taxon>Fusobacteriota</taxon>
        <taxon>Fusobacteriia</taxon>
        <taxon>Fusobacteriales</taxon>
        <taxon>Fusobacteriaceae</taxon>
        <taxon>Fusobacterium</taxon>
    </lineage>
</organism>
<dbReference type="OrthoDB" id="85592at2"/>
<gene>
    <name evidence="3" type="ORF">RO03_11645</name>
</gene>
<dbReference type="EMBL" id="LMVH01000003">
    <property type="protein sequence ID" value="KUL97641.1"/>
    <property type="molecule type" value="Genomic_DNA"/>
</dbReference>
<dbReference type="RefSeq" id="WP_059223163.1">
    <property type="nucleotide sequence ID" value="NZ_LMVH01000003.1"/>
</dbReference>
<dbReference type="PANTHER" id="PTHR33408">
    <property type="entry name" value="TRANSPOSASE"/>
    <property type="match status" value="1"/>
</dbReference>
<dbReference type="Proteomes" id="UP000054800">
    <property type="component" value="Unassembled WGS sequence"/>
</dbReference>
<reference evidence="3 4" key="1">
    <citation type="submission" date="2015-10" db="EMBL/GenBank/DDBJ databases">
        <authorList>
            <person name="Gilbert D.G."/>
        </authorList>
    </citation>
    <scope>NUCLEOTIDE SEQUENCE [LARGE SCALE GENOMIC DNA]</scope>
    <source>
        <strain evidence="3 4">ChDC F311</strain>
    </source>
</reference>
<dbReference type="InterPro" id="IPR008490">
    <property type="entry name" value="Transposase_InsH_N"/>
</dbReference>
<evidence type="ECO:0000259" key="1">
    <source>
        <dbReference type="Pfam" id="PF01609"/>
    </source>
</evidence>
<dbReference type="PANTHER" id="PTHR33408:SF2">
    <property type="entry name" value="TRANSPOSASE DDE DOMAIN-CONTAINING PROTEIN"/>
    <property type="match status" value="1"/>
</dbReference>
<feature type="domain" description="Transposase InsH N-terminal" evidence="2">
    <location>
        <begin position="21"/>
        <end position="109"/>
    </location>
</feature>
<feature type="domain" description="Transposase IS4-like" evidence="1">
    <location>
        <begin position="246"/>
        <end position="469"/>
    </location>
</feature>
<comment type="caution">
    <text evidence="3">The sequence shown here is derived from an EMBL/GenBank/DDBJ whole genome shotgun (WGS) entry which is preliminary data.</text>
</comment>
<dbReference type="InterPro" id="IPR047629">
    <property type="entry name" value="IS1182_transpos"/>
</dbReference>
<dbReference type="GO" id="GO:0003677">
    <property type="term" value="F:DNA binding"/>
    <property type="evidence" value="ECO:0007669"/>
    <property type="project" value="InterPro"/>
</dbReference>
<dbReference type="NCBIfam" id="NF033551">
    <property type="entry name" value="transpos_IS1182"/>
    <property type="match status" value="1"/>
</dbReference>
<evidence type="ECO:0000259" key="2">
    <source>
        <dbReference type="Pfam" id="PF05598"/>
    </source>
</evidence>
<dbReference type="Pfam" id="PF05598">
    <property type="entry name" value="DUF772"/>
    <property type="match status" value="1"/>
</dbReference>
<dbReference type="InterPro" id="IPR002559">
    <property type="entry name" value="Transposase_11"/>
</dbReference>
<dbReference type="GO" id="GO:0006313">
    <property type="term" value="P:DNA transposition"/>
    <property type="evidence" value="ECO:0007669"/>
    <property type="project" value="InterPro"/>
</dbReference>
<dbReference type="Pfam" id="PF01609">
    <property type="entry name" value="DDE_Tnp_1"/>
    <property type="match status" value="1"/>
</dbReference>
<name>A0A117MVT1_FUSNC</name>
<proteinExistence type="predicted"/>
<evidence type="ECO:0000313" key="4">
    <source>
        <dbReference type="Proteomes" id="UP000054800"/>
    </source>
</evidence>
<dbReference type="AlphaFoldDB" id="A0A117MVT1"/>
<accession>A0A117MVT1</accession>